<dbReference type="Pfam" id="PF06585">
    <property type="entry name" value="JHBP"/>
    <property type="match status" value="1"/>
</dbReference>
<dbReference type="GO" id="GO:0005615">
    <property type="term" value="C:extracellular space"/>
    <property type="evidence" value="ECO:0007669"/>
    <property type="project" value="TreeGrafter"/>
</dbReference>
<dbReference type="PANTHER" id="PTHR11008:SF18">
    <property type="entry name" value="BCDNA.GH05536-RELATED"/>
    <property type="match status" value="1"/>
</dbReference>
<dbReference type="EnsemblMetazoa" id="XM_014390291.2">
    <property type="protein sequence ID" value="XP_014245777.1"/>
    <property type="gene ID" value="LOC106664512"/>
</dbReference>
<evidence type="ECO:0000256" key="1">
    <source>
        <dbReference type="ARBA" id="ARBA00022729"/>
    </source>
</evidence>
<feature type="signal peptide" evidence="4">
    <location>
        <begin position="1"/>
        <end position="18"/>
    </location>
</feature>
<dbReference type="GO" id="GO:0007623">
    <property type="term" value="P:circadian rhythm"/>
    <property type="evidence" value="ECO:0007669"/>
    <property type="project" value="UniProtKB-ARBA"/>
</dbReference>
<dbReference type="Gene3D" id="3.15.10.30">
    <property type="entry name" value="Haemolymph juvenile hormone binding protein"/>
    <property type="match status" value="1"/>
</dbReference>
<dbReference type="InterPro" id="IPR038606">
    <property type="entry name" value="To_sf"/>
</dbReference>
<comment type="similarity">
    <text evidence="3">Belongs to the TO family.</text>
</comment>
<keyword evidence="2" id="KW-0090">Biological rhythms</keyword>
<dbReference type="PANTHER" id="PTHR11008">
    <property type="entry name" value="PROTEIN TAKEOUT-LIKE PROTEIN"/>
    <property type="match status" value="1"/>
</dbReference>
<evidence type="ECO:0000256" key="4">
    <source>
        <dbReference type="SAM" id="SignalP"/>
    </source>
</evidence>
<feature type="chain" id="PRO_5036269575" evidence="4">
    <location>
        <begin position="19"/>
        <end position="243"/>
    </location>
</feature>
<evidence type="ECO:0000313" key="5">
    <source>
        <dbReference type="EnsemblMetazoa" id="XP_014245778.1"/>
    </source>
</evidence>
<proteinExistence type="inferred from homology"/>
<organism evidence="5 6">
    <name type="scientific">Cimex lectularius</name>
    <name type="common">Bed bug</name>
    <name type="synonym">Acanthia lectularia</name>
    <dbReference type="NCBI Taxonomy" id="79782"/>
    <lineage>
        <taxon>Eukaryota</taxon>
        <taxon>Metazoa</taxon>
        <taxon>Ecdysozoa</taxon>
        <taxon>Arthropoda</taxon>
        <taxon>Hexapoda</taxon>
        <taxon>Insecta</taxon>
        <taxon>Pterygota</taxon>
        <taxon>Neoptera</taxon>
        <taxon>Paraneoptera</taxon>
        <taxon>Hemiptera</taxon>
        <taxon>Heteroptera</taxon>
        <taxon>Panheteroptera</taxon>
        <taxon>Cimicomorpha</taxon>
        <taxon>Cimicidae</taxon>
        <taxon>Cimex</taxon>
    </lineage>
</organism>
<dbReference type="GeneID" id="106664512"/>
<accession>A0A8I6RL86</accession>
<dbReference type="Proteomes" id="UP000494040">
    <property type="component" value="Unassembled WGS sequence"/>
</dbReference>
<sequence length="243" mass="27445">MLLLVLLFSCSVISVKLPVHWPKCLHGAGMNECLKNAMQLAIKDLANGSKSLGVPPLDPWPYTKLEYSQKHKPVALYAVASDSETTGLRNSTIHSVWTDWEKMEIQMSSPRIKIKGNYLINGTLIFFPLSGQGEYSVVFEGFKAEIKMLFEKYRKSGHEYIRVKRAMFHPDAENVSVHMTGLFNGNKVLSERTIALINKNWKFILVTVAPLVSETSAIPIVDVCNSIFSRVPVREFIPEKKLY</sequence>
<dbReference type="KEGG" id="clec:106664512"/>
<evidence type="ECO:0000256" key="2">
    <source>
        <dbReference type="ARBA" id="ARBA00023108"/>
    </source>
</evidence>
<dbReference type="OMA" id="ADYDING"/>
<dbReference type="InterPro" id="IPR010562">
    <property type="entry name" value="Haemolymph_juvenile_hormone-bd"/>
</dbReference>
<dbReference type="FunFam" id="3.15.10.30:FF:000001">
    <property type="entry name" value="Takeout-like protein 1"/>
    <property type="match status" value="1"/>
</dbReference>
<evidence type="ECO:0000313" key="6">
    <source>
        <dbReference type="Proteomes" id="UP000494040"/>
    </source>
</evidence>
<keyword evidence="6" id="KW-1185">Reference proteome</keyword>
<protein>
    <submittedName>
        <fullName evidence="5">Uncharacterized protein</fullName>
    </submittedName>
</protein>
<keyword evidence="1 4" id="KW-0732">Signal</keyword>
<dbReference type="SMART" id="SM00700">
    <property type="entry name" value="JHBP"/>
    <property type="match status" value="1"/>
</dbReference>
<dbReference type="RefSeq" id="XP_014245778.1">
    <property type="nucleotide sequence ID" value="XM_014390292.2"/>
</dbReference>
<dbReference type="EnsemblMetazoa" id="XM_014390292.2">
    <property type="protein sequence ID" value="XP_014245778.1"/>
    <property type="gene ID" value="LOC106664512"/>
</dbReference>
<reference evidence="5" key="1">
    <citation type="submission" date="2022-01" db="UniProtKB">
        <authorList>
            <consortium name="EnsemblMetazoa"/>
        </authorList>
    </citation>
    <scope>IDENTIFICATION</scope>
</reference>
<dbReference type="AlphaFoldDB" id="A0A8I6RL86"/>
<dbReference type="RefSeq" id="XP_014245777.1">
    <property type="nucleotide sequence ID" value="XM_014390291.2"/>
</dbReference>
<dbReference type="OrthoDB" id="8190514at2759"/>
<name>A0A8I6RL86_CIMLE</name>
<evidence type="ECO:0000256" key="3">
    <source>
        <dbReference type="ARBA" id="ARBA00060902"/>
    </source>
</evidence>